<dbReference type="InterPro" id="IPR012729">
    <property type="entry name" value="ThiF_fam2"/>
</dbReference>
<evidence type="ECO:0000259" key="1">
    <source>
        <dbReference type="Pfam" id="PF00899"/>
    </source>
</evidence>
<dbReference type="GO" id="GO:0008641">
    <property type="term" value="F:ubiquitin-like modifier activating enzyme activity"/>
    <property type="evidence" value="ECO:0007669"/>
    <property type="project" value="InterPro"/>
</dbReference>
<organism evidence="2 3">
    <name type="scientific">Candidatus Wallbacteria bacterium GWC2_49_35</name>
    <dbReference type="NCBI Taxonomy" id="1817813"/>
    <lineage>
        <taxon>Bacteria</taxon>
        <taxon>Candidatus Walliibacteriota</taxon>
    </lineage>
</organism>
<feature type="domain" description="THIF-type NAD/FAD binding fold" evidence="1">
    <location>
        <begin position="19"/>
        <end position="203"/>
    </location>
</feature>
<dbReference type="GO" id="GO:0061504">
    <property type="term" value="P:cyclic threonylcarbamoyladenosine biosynthetic process"/>
    <property type="evidence" value="ECO:0007669"/>
    <property type="project" value="TreeGrafter"/>
</dbReference>
<dbReference type="STRING" id="1817813.A2008_11865"/>
<dbReference type="EMBL" id="MGFH01000035">
    <property type="protein sequence ID" value="OGM07905.1"/>
    <property type="molecule type" value="Genomic_DNA"/>
</dbReference>
<dbReference type="GO" id="GO:0061503">
    <property type="term" value="F:tRNA threonylcarbamoyladenosine dehydratase"/>
    <property type="evidence" value="ECO:0007669"/>
    <property type="project" value="TreeGrafter"/>
</dbReference>
<accession>A0A1F7X0S2</accession>
<dbReference type="InterPro" id="IPR000594">
    <property type="entry name" value="ThiF_NAD_FAD-bd"/>
</dbReference>
<dbReference type="PANTHER" id="PTHR43267:SF3">
    <property type="entry name" value="THIF PROTEIN"/>
    <property type="match status" value="1"/>
</dbReference>
<proteinExistence type="predicted"/>
<name>A0A1F7X0S2_9BACT</name>
<gene>
    <name evidence="2" type="ORF">A2008_11865</name>
</gene>
<dbReference type="InterPro" id="IPR035985">
    <property type="entry name" value="Ubiquitin-activating_enz"/>
</dbReference>
<comment type="caution">
    <text evidence="2">The sequence shown here is derived from an EMBL/GenBank/DDBJ whole genome shotgun (WGS) entry which is preliminary data.</text>
</comment>
<reference evidence="2 3" key="1">
    <citation type="journal article" date="2016" name="Nat. Commun.">
        <title>Thousands of microbial genomes shed light on interconnected biogeochemical processes in an aquifer system.</title>
        <authorList>
            <person name="Anantharaman K."/>
            <person name="Brown C.T."/>
            <person name="Hug L.A."/>
            <person name="Sharon I."/>
            <person name="Castelle C.J."/>
            <person name="Probst A.J."/>
            <person name="Thomas B.C."/>
            <person name="Singh A."/>
            <person name="Wilkins M.J."/>
            <person name="Karaoz U."/>
            <person name="Brodie E.L."/>
            <person name="Williams K.H."/>
            <person name="Hubbard S.S."/>
            <person name="Banfield J.F."/>
        </authorList>
    </citation>
    <scope>NUCLEOTIDE SEQUENCE [LARGE SCALE GENOMIC DNA]</scope>
</reference>
<dbReference type="Proteomes" id="UP000178735">
    <property type="component" value="Unassembled WGS sequence"/>
</dbReference>
<dbReference type="NCBIfam" id="TIGR02354">
    <property type="entry name" value="thiF_fam2"/>
    <property type="match status" value="1"/>
</dbReference>
<protein>
    <submittedName>
        <fullName evidence="2">Thiamine biosynthesis protein ThiF</fullName>
    </submittedName>
</protein>
<dbReference type="NCBIfam" id="NF006395">
    <property type="entry name" value="PRK08644.1"/>
    <property type="match status" value="1"/>
</dbReference>
<dbReference type="InterPro" id="IPR045886">
    <property type="entry name" value="ThiF/MoeB/HesA"/>
</dbReference>
<dbReference type="PANTHER" id="PTHR43267">
    <property type="entry name" value="TRNA THREONYLCARBAMOYLADENOSINE DEHYDRATASE"/>
    <property type="match status" value="1"/>
</dbReference>
<dbReference type="Gene3D" id="3.40.50.720">
    <property type="entry name" value="NAD(P)-binding Rossmann-like Domain"/>
    <property type="match status" value="1"/>
</dbReference>
<evidence type="ECO:0000313" key="3">
    <source>
        <dbReference type="Proteomes" id="UP000178735"/>
    </source>
</evidence>
<dbReference type="AlphaFoldDB" id="A0A1F7X0S2"/>
<sequence length="209" mass="22222">MTQCEFEAEFYRRNPPGSLAVLKNKTAAIAGAGGLGSNVAAALIRSGVYNLIIADFDMVELSNLNRQQFFYDQIGAPKVSALKENLLKINPFVRITAVAEKICESNVKEIFGRADILIEAFDRAEMKAMLIESWCAAFPDKFIVAASGLAGTGRGNAIKAAVYGRLVLCGDQTTEANETTGLIAPRVAMTAALEANCAVEILLSGGIGN</sequence>
<evidence type="ECO:0000313" key="2">
    <source>
        <dbReference type="EMBL" id="OGM07905.1"/>
    </source>
</evidence>
<dbReference type="Pfam" id="PF00899">
    <property type="entry name" value="ThiF"/>
    <property type="match status" value="1"/>
</dbReference>
<dbReference type="SUPFAM" id="SSF69572">
    <property type="entry name" value="Activating enzymes of the ubiquitin-like proteins"/>
    <property type="match status" value="1"/>
</dbReference>